<dbReference type="InterPro" id="IPR024317">
    <property type="entry name" value="Dynein_heavy_chain_D4_dom"/>
</dbReference>
<dbReference type="GO" id="GO:0007018">
    <property type="term" value="P:microtubule-based movement"/>
    <property type="evidence" value="ECO:0007669"/>
    <property type="project" value="InterPro"/>
</dbReference>
<dbReference type="PANTHER" id="PTHR46532">
    <property type="entry name" value="MALE FERTILITY FACTOR KL5"/>
    <property type="match status" value="1"/>
</dbReference>
<dbReference type="InterPro" id="IPR041589">
    <property type="entry name" value="DNAH3_AAA_lid_1"/>
</dbReference>
<evidence type="ECO:0000256" key="2">
    <source>
        <dbReference type="ARBA" id="ARBA00008887"/>
    </source>
</evidence>
<evidence type="ECO:0000256" key="6">
    <source>
        <dbReference type="ARBA" id="ARBA00022741"/>
    </source>
</evidence>
<dbReference type="Gene3D" id="1.20.920.30">
    <property type="match status" value="1"/>
</dbReference>
<dbReference type="GO" id="GO:0031514">
    <property type="term" value="C:motile cilium"/>
    <property type="evidence" value="ECO:0007669"/>
    <property type="project" value="UniProtKB-ARBA"/>
</dbReference>
<dbReference type="Pfam" id="PF12780">
    <property type="entry name" value="AAA_8"/>
    <property type="match status" value="1"/>
</dbReference>
<feature type="domain" description="AAA+ ATPase" evidence="15">
    <location>
        <begin position="2307"/>
        <end position="2443"/>
    </location>
</feature>
<dbReference type="InterPro" id="IPR003593">
    <property type="entry name" value="AAA+_ATPase"/>
</dbReference>
<keyword evidence="12" id="KW-0206">Cytoskeleton</keyword>
<dbReference type="Pfam" id="PF17857">
    <property type="entry name" value="AAA_lid_1"/>
    <property type="match status" value="1"/>
</dbReference>
<keyword evidence="3" id="KW-0963">Cytoplasm</keyword>
<accession>A0A818MPT9</accession>
<dbReference type="Gene3D" id="1.10.472.130">
    <property type="match status" value="1"/>
</dbReference>
<name>A0A818MPT9_9BILA</name>
<comment type="similarity">
    <text evidence="2">Belongs to the dynein heavy chain family.</text>
</comment>
<evidence type="ECO:0000256" key="13">
    <source>
        <dbReference type="ARBA" id="ARBA00023273"/>
    </source>
</evidence>
<dbReference type="GO" id="GO:0005858">
    <property type="term" value="C:axonemal dynein complex"/>
    <property type="evidence" value="ECO:0007669"/>
    <property type="project" value="TreeGrafter"/>
</dbReference>
<dbReference type="Pfam" id="PF12774">
    <property type="entry name" value="AAA_6"/>
    <property type="match status" value="1"/>
</dbReference>
<dbReference type="SMART" id="SM00382">
    <property type="entry name" value="AAA"/>
    <property type="match status" value="4"/>
</dbReference>
<dbReference type="FunFam" id="3.40.50.300:FF:001810">
    <property type="entry name" value="Cytoplasmic dynein 2 heavy chain 1"/>
    <property type="match status" value="1"/>
</dbReference>
<protein>
    <recommendedName>
        <fullName evidence="15">AAA+ ATPase domain-containing protein</fullName>
    </recommendedName>
</protein>
<dbReference type="InterPro" id="IPR043157">
    <property type="entry name" value="Dynein_AAA1S"/>
</dbReference>
<dbReference type="Gene3D" id="1.20.140.100">
    <property type="entry name" value="Dynein heavy chain, N-terminal domain 2"/>
    <property type="match status" value="1"/>
</dbReference>
<dbReference type="Gene3D" id="1.10.287.2620">
    <property type="match status" value="1"/>
</dbReference>
<dbReference type="GO" id="GO:0051959">
    <property type="term" value="F:dynein light intermediate chain binding"/>
    <property type="evidence" value="ECO:0007669"/>
    <property type="project" value="InterPro"/>
</dbReference>
<dbReference type="Gene3D" id="1.20.920.20">
    <property type="match status" value="1"/>
</dbReference>
<evidence type="ECO:0000259" key="15">
    <source>
        <dbReference type="SMART" id="SM00382"/>
    </source>
</evidence>
<feature type="domain" description="AAA+ ATPase" evidence="15">
    <location>
        <begin position="2027"/>
        <end position="2172"/>
    </location>
</feature>
<dbReference type="Pfam" id="PF08385">
    <property type="entry name" value="DHC_N1"/>
    <property type="match status" value="1"/>
</dbReference>
<dbReference type="GO" id="GO:0005524">
    <property type="term" value="F:ATP binding"/>
    <property type="evidence" value="ECO:0007669"/>
    <property type="project" value="UniProtKB-KW"/>
</dbReference>
<keyword evidence="8" id="KW-0243">Dynein</keyword>
<feature type="coiled-coil region" evidence="14">
    <location>
        <begin position="3314"/>
        <end position="3355"/>
    </location>
</feature>
<evidence type="ECO:0000256" key="10">
    <source>
        <dbReference type="ARBA" id="ARBA00023069"/>
    </source>
</evidence>
<dbReference type="Gene3D" id="3.20.180.20">
    <property type="entry name" value="Dynein heavy chain, N-terminal domain 2"/>
    <property type="match status" value="1"/>
</dbReference>
<keyword evidence="11" id="KW-0505">Motor protein</keyword>
<dbReference type="InterPro" id="IPR041466">
    <property type="entry name" value="Dynein_AAA5_ext"/>
</dbReference>
<reference evidence="16" key="1">
    <citation type="submission" date="2021-02" db="EMBL/GenBank/DDBJ databases">
        <authorList>
            <person name="Nowell W R."/>
        </authorList>
    </citation>
    <scope>NUCLEOTIDE SEQUENCE</scope>
</reference>
<evidence type="ECO:0000256" key="8">
    <source>
        <dbReference type="ARBA" id="ARBA00023017"/>
    </source>
</evidence>
<dbReference type="FunFam" id="3.40.50.300:FF:000044">
    <property type="entry name" value="Dynein heavy chain 5, axonemal"/>
    <property type="match status" value="1"/>
</dbReference>
<keyword evidence="10" id="KW-0969">Cilium</keyword>
<dbReference type="FunFam" id="1.20.140.100:FF:000003">
    <property type="entry name" value="Dynein, axonemal, heavy chain 5"/>
    <property type="match status" value="1"/>
</dbReference>
<dbReference type="Pfam" id="PF17852">
    <property type="entry name" value="Dynein_AAA_lid"/>
    <property type="match status" value="1"/>
</dbReference>
<evidence type="ECO:0000256" key="3">
    <source>
        <dbReference type="ARBA" id="ARBA00022490"/>
    </source>
</evidence>
<evidence type="ECO:0000256" key="9">
    <source>
        <dbReference type="ARBA" id="ARBA00023054"/>
    </source>
</evidence>
<evidence type="ECO:0000256" key="7">
    <source>
        <dbReference type="ARBA" id="ARBA00022840"/>
    </source>
</evidence>
<dbReference type="InterPro" id="IPR035699">
    <property type="entry name" value="AAA_6"/>
</dbReference>
<dbReference type="Gene3D" id="1.20.58.1120">
    <property type="match status" value="1"/>
</dbReference>
<evidence type="ECO:0000256" key="1">
    <source>
        <dbReference type="ARBA" id="ARBA00004430"/>
    </source>
</evidence>
<evidence type="ECO:0000256" key="5">
    <source>
        <dbReference type="ARBA" id="ARBA00022737"/>
    </source>
</evidence>
<dbReference type="InterPro" id="IPR042228">
    <property type="entry name" value="Dynein_linker_3"/>
</dbReference>
<evidence type="ECO:0000256" key="14">
    <source>
        <dbReference type="SAM" id="Coils"/>
    </source>
</evidence>
<keyword evidence="4" id="KW-0493">Microtubule</keyword>
<dbReference type="Gene3D" id="1.10.8.710">
    <property type="match status" value="1"/>
</dbReference>
<comment type="subcellular location">
    <subcellularLocation>
        <location evidence="1">Cytoplasm</location>
        <location evidence="1">Cytoskeleton</location>
        <location evidence="1">Cilium axoneme</location>
    </subcellularLocation>
</comment>
<dbReference type="EMBL" id="CAJOAX010000447">
    <property type="protein sequence ID" value="CAF3592929.1"/>
    <property type="molecule type" value="Genomic_DNA"/>
</dbReference>
<comment type="caution">
    <text evidence="16">The sequence shown here is derived from an EMBL/GenBank/DDBJ whole genome shotgun (WGS) entry which is preliminary data.</text>
</comment>
<dbReference type="GO" id="GO:0005874">
    <property type="term" value="C:microtubule"/>
    <property type="evidence" value="ECO:0007669"/>
    <property type="project" value="UniProtKB-KW"/>
</dbReference>
<dbReference type="Proteomes" id="UP000663823">
    <property type="component" value="Unassembled WGS sequence"/>
</dbReference>
<evidence type="ECO:0000256" key="11">
    <source>
        <dbReference type="ARBA" id="ARBA00023175"/>
    </source>
</evidence>
<evidence type="ECO:0000256" key="4">
    <source>
        <dbReference type="ARBA" id="ARBA00022701"/>
    </source>
</evidence>
<dbReference type="FunFam" id="1.20.920.30:FF:000004">
    <property type="entry name" value="Dynein axonemal heavy chain 5"/>
    <property type="match status" value="1"/>
</dbReference>
<dbReference type="FunFam" id="3.20.180.20:FF:000001">
    <property type="entry name" value="Dynein axonemal heavy chain 5"/>
    <property type="match status" value="1"/>
</dbReference>
<dbReference type="Gene3D" id="3.40.50.300">
    <property type="entry name" value="P-loop containing nucleotide triphosphate hydrolases"/>
    <property type="match status" value="3"/>
</dbReference>
<dbReference type="Pfam" id="PF12775">
    <property type="entry name" value="AAA_7"/>
    <property type="match status" value="1"/>
</dbReference>
<keyword evidence="6" id="KW-0547">Nucleotide-binding</keyword>
<feature type="domain" description="AAA+ ATPase" evidence="15">
    <location>
        <begin position="2637"/>
        <end position="2785"/>
    </location>
</feature>
<dbReference type="Pfam" id="PF08393">
    <property type="entry name" value="DHC_N2"/>
    <property type="match status" value="1"/>
</dbReference>
<dbReference type="FunFam" id="1.10.8.710:FF:000003">
    <property type="entry name" value="Dynein axonemal heavy chain 5"/>
    <property type="match status" value="1"/>
</dbReference>
<dbReference type="GO" id="GO:0045505">
    <property type="term" value="F:dynein intermediate chain binding"/>
    <property type="evidence" value="ECO:0007669"/>
    <property type="project" value="InterPro"/>
</dbReference>
<dbReference type="SUPFAM" id="SSF52540">
    <property type="entry name" value="P-loop containing nucleoside triphosphate hydrolases"/>
    <property type="match status" value="4"/>
</dbReference>
<sequence>MADIENVIEQETEINNVVDKLINEQQQQAIIEPIIAEEMHEEKIEKENLTNIHTFLFDILAFFSNFQSSSIVEYCQETQNWNYIQHFLNDENTHILPIFFCDLQERFRFSKRSSISKYLSKSSHRQFKKKITPICIVLPQLNQSVKTEESCIGIGIDKPFEDGGVIFLKPNTIKLTDKNFKNELVIFSMNFDQQNLDLMINLETILLSYLPSIKKANEWNKLNLFNDKTDQIKLNLIYQLEQNAKFFRTIHKSFIDCIQLQKVPIRLRHDTQEIINPNSLLRFVQDTELVQQAEETIIEWIKDIDHFYRKTTLVRQILSDSGPLNEIEYWRKQIIQLNHLVNQLRLPSNRAVIYLLNIAANPRSIEWREIDKKLTQCINEARDHYKFLMIVAKHIGPLYRNDPREIQENLNSLLNTIVLINSCSEFYSKPEKIASLLVSINNQMVISCKNYLTNNHTIDIRILDRKELLKRIDYIHNLYKTYREIFIKIKQKIENHYLNNTNDHLSEHHLFGQLDFLNQRLTSLREIIQSFDIYSLLSKSRMDGLEQITYIYNKIQTEFLTFKFNLFDSNDKEFDLFYNQLNHILFDIDQKLYQILDKDLHHILHSPSHYSYNALKLLLRYENLHIPFFDSIEFLIDIIQWYEKEELEKVKIIYNQCRNIPNIERDHPLIIGRILWARRMYKRIQISYVEFLKRNELKDHPIMKKITENFLMIVNGFSLYELLYHRHWYNTLGDVVNLLCNPLLIRQNLIRQLFINYDPFIDVILRECELLARYSITIPDLGYKLLLDRNRIRFYYERLKKLLKDFSILLAKAHPTSYELVEKVMTQVDNTLSIGLNRLNWLSKNLDELFLPAEEKISLMSDFLSQISSLIIHRIEEPINEVSRFEILEFPDDSIDFKQFINDIRQQIIFKAEKLNSLSMQIESAVLHVIQMFFNKIGYKSKPFEQKIGDIDLMQLSSMQRLAIQMFVRDPLKSIRKSKNPNQFILQPSNEWERFNELCNEFLSSFEARLIEALTLCAKNTFEMIKNRANPTLIKIKSRLKKLRLYSLDTNDANIDRKDNIINPLILTNVELHSSIIILNPNIDEIQQLMHQLVNYVLNIFHGVRKWGEVRHIDSKLIHNYPMHDFSDLLPTDETLEINKMSDNEEENLKHIEQAKTYYNTIANNKELTKLYQNIGTFFIENHIRFEKELEEYYEFRDLWEMNKINQAKKFILANPSYASVRSIFADFDDTRDLIKRIPESKDIEPFRYLTNKFKLNLFDEIRQLELIFAKYIRIHYRMKFMSINDFFKKTEPRLNRQLRDLDDVRFVINALDTLKENFVFVDHTIEPLEEVYNLFKRYSIDIPQEEQMAIEMLRSTNERLLKRAKHVTHDLVNSQQSFLDRFLIDIKQFQNDIIDFVNDYDNNGPMIEGLPAQEASDRLTHFESRFNDLWKRYETFVAGEELFGLNKTEYIHLQTIKKQLNYLKRLYGLYNDVIKTMEIYYETNWKDFHIDHITNEIQEFQNKMKKLPKGLKTWPAYSELKKKLDNFNECLPLLELLINPAMQSRHWERIEKLAKISIPHDDPSIFSLKHVMNVPLIKYREDIEDISITAQKERDIESKLFSIEYEWRQREFKFTLFKNRGELLLRGQETSEILSAIDDSNLILAALASNRYNSFFKNQIQKYIADLAICAEILTKWMQVQNLWIYLEAVFVGGDIGKQMPQEARRFANVDKTWIKLMSKAKENSNVLSCCTSDETLFPLLNNMLEQLELCQKSLAGYLETKRGVFPRFYFLSDPVMLEILGQASDPTKIQPYLSSFTEAVKFVEFHVKETDRILSMTTRDDEKIPFYKDVIAKGQVEEWLNDFIRTHQKTIHQYIRYSIEKMTYEDFDLYKFIEQEIAQLGLLIVQIIWTKRSEKALQESIINKNLMNETNKYFLDMLNQFIDKTTFDLTKYQRLKYETLITIHLHQRDIFQELYTTGIRSDLDFDWAKQCRFYFREDEDLLLVKITDVTFIYDNEALGCPERLVITPLTDRCYISIAQALAMSYGASPAGPAGTGKTETTKDMARTLGKYCIVQNCSDQFDYRGLGKTFKGLAISGCWGCFDEFNRINLPVLSVAAQQIQCLLQAKRERRKEFLFTDGDKIILNDTFAIIITMNPGYAGRQELPENLKINFRSIAMMVPDRQIIMRVKLASGGFLDNTNLAQKFFTLYKCCEDQLSKQVHYDYGLRNITAVLRTLGTVKRTRSKDPEDTIVMRVLRDMNLSKLIDEDEPLFLSLLEDLFPDIKLDKEKYDDLQKAIQNKIDEYGLINYNEWNLKVIQLYETQCVRHGIMVLGPSGAGKTKCCQILMGALTILGTHTRDYRMNPKSITASQMFGILDVATNDWTDGIFSTLWRRTLKAYEVSTKSGIHEAWWIILDGPVDAIWIENLNSVLDDNKLLTLANGDRIPMASNVKLIFEVHNIDNASPATVSRCGMIFMSSTILPWRPIFQAWMNKQIKIIGIYIFEILEKHFDELFKLLITKCLPKMKVYECNYIKQIIDLLDGLLNKEIEYTKSFLERLTIFALIWSMGSLLELNDRIKIEQYFIHQNDIDIPKNISQGDSIFDYLVNDNGQWEHWSTRVEPWEYPKDEKIDFASILVPNIDNVRITYLINILSKQEKPVLLIGEPGTAKTVIITSYLKHYDSEQHLTRIINFSSITTSSFIQKTIENFVDKRVANTFGPSYGRKMTIFIDDINMPMINSWGDQEANEILRQLIEQKGFYSLTKPGDFLNIIDLQFLAAMCHPGGGRNDISERLKRHFFILNCTLPSNNTIDHIFSSIGKYFCLERNFSNDFIQIVQKSISATRTLWQSVKGKFLPTPAKFHYIFNLRDLSRIWEGILQIDSEQCQNNIEQYIQLWKHECTRVLADRLILNTEKEWFRKEQYRIGKQTFGDIYNISIQEDSEVYFANFLREELEVTDEMDDDIDLADLLPKVYEPISSWDILQTKLMTNMTKMNEEIRGSNMDLVFFKDAMIHLLRISRVINMPKGHLLLIGVGGSGKQSLTKLAAYIAGYKYFQISVSRTYTLNNFLDDLRNIYRRATRLGQGIVFIITDNDIKDDQFLEYLNNVLSSGEVSGLITREEMDETLSELSVKMKKEYPKRILTNENLQNYYYERLRKNLHIVLCFSPDNRKFRERALKFPALVSGCTIDWFHRWPLDALIAVSNVYLNRFDILVTSNTIKKNIIELMADIHDDVSRICENYYEKFRRRTYVTPKSFLSFINAFKLYYQKQREYFEKEKQKMKTGVQKLFEAAEQVQEITQELISKEKSMAIANMEAAKQVAEMEVLRSAAEIKTKEVQESKETAEILVKQVNEEKAIAEEELSAAEIILKEAEEAVKVRKNYA</sequence>
<evidence type="ECO:0000256" key="12">
    <source>
        <dbReference type="ARBA" id="ARBA00023212"/>
    </source>
</evidence>
<dbReference type="InterPro" id="IPR013594">
    <property type="entry name" value="Dynein_heavy_tail"/>
</dbReference>
<keyword evidence="13" id="KW-0966">Cell projection</keyword>
<evidence type="ECO:0000313" key="16">
    <source>
        <dbReference type="EMBL" id="CAF3592929.1"/>
    </source>
</evidence>
<gene>
    <name evidence="16" type="ORF">OTI717_LOCUS6401</name>
</gene>
<dbReference type="FunFam" id="3.40.50.300:FF:001386">
    <property type="entry name" value="Dynein heavy chain, putative"/>
    <property type="match status" value="1"/>
</dbReference>
<dbReference type="PANTHER" id="PTHR46532:SF4">
    <property type="entry name" value="AAA+ ATPASE DOMAIN-CONTAINING PROTEIN"/>
    <property type="match status" value="1"/>
</dbReference>
<keyword evidence="7" id="KW-0067">ATP-binding</keyword>
<dbReference type="InterPro" id="IPR013602">
    <property type="entry name" value="Dynein_heavy_linker"/>
</dbReference>
<keyword evidence="9 14" id="KW-0175">Coiled coil</keyword>
<organism evidence="16 17">
    <name type="scientific">Rotaria sordida</name>
    <dbReference type="NCBI Taxonomy" id="392033"/>
    <lineage>
        <taxon>Eukaryota</taxon>
        <taxon>Metazoa</taxon>
        <taxon>Spiralia</taxon>
        <taxon>Gnathifera</taxon>
        <taxon>Rotifera</taxon>
        <taxon>Eurotatoria</taxon>
        <taxon>Bdelloidea</taxon>
        <taxon>Philodinida</taxon>
        <taxon>Philodinidae</taxon>
        <taxon>Rotaria</taxon>
    </lineage>
</organism>
<keyword evidence="5" id="KW-0677">Repeat</keyword>
<proteinExistence type="inferred from homology"/>
<dbReference type="InterPro" id="IPR026983">
    <property type="entry name" value="DHC"/>
</dbReference>
<dbReference type="InterPro" id="IPR027417">
    <property type="entry name" value="P-loop_NTPase"/>
</dbReference>
<dbReference type="InterPro" id="IPR042222">
    <property type="entry name" value="Dynein_2_N"/>
</dbReference>
<evidence type="ECO:0000313" key="17">
    <source>
        <dbReference type="Proteomes" id="UP000663823"/>
    </source>
</evidence>
<feature type="domain" description="AAA+ ATPase" evidence="15">
    <location>
        <begin position="3005"/>
        <end position="3218"/>
    </location>
</feature>